<keyword evidence="5" id="KW-1185">Reference proteome</keyword>
<feature type="transmembrane region" description="Helical" evidence="1">
    <location>
        <begin position="294"/>
        <end position="313"/>
    </location>
</feature>
<dbReference type="PANTHER" id="PTHR43615:SF1">
    <property type="entry name" value="PPDK_N DOMAIN-CONTAINING PROTEIN"/>
    <property type="match status" value="1"/>
</dbReference>
<dbReference type="Pfam" id="PF01326">
    <property type="entry name" value="PPDK_N"/>
    <property type="match status" value="1"/>
</dbReference>
<proteinExistence type="predicted"/>
<dbReference type="SUPFAM" id="SSF56059">
    <property type="entry name" value="Glutathione synthetase ATP-binding domain-like"/>
    <property type="match status" value="1"/>
</dbReference>
<dbReference type="InterPro" id="IPR002192">
    <property type="entry name" value="PPDK_AMP/ATP-bd"/>
</dbReference>
<feature type="domain" description="Pyruvate phosphate dikinase AMP/ATP-binding" evidence="3">
    <location>
        <begin position="1"/>
        <end position="207"/>
    </location>
</feature>
<evidence type="ECO:0000256" key="1">
    <source>
        <dbReference type="SAM" id="Phobius"/>
    </source>
</evidence>
<keyword evidence="1" id="KW-1133">Transmembrane helix</keyword>
<dbReference type="InterPro" id="IPR051549">
    <property type="entry name" value="PEP_Utilizing_Enz"/>
</dbReference>
<name>A0ABV6YUA8_UNCC1</name>
<protein>
    <submittedName>
        <fullName evidence="4">PEP/pyruvate-binding domain-containing protein</fullName>
    </submittedName>
</protein>
<gene>
    <name evidence="4" type="ORF">ACFL27_06240</name>
</gene>
<organism evidence="4 5">
    <name type="scientific">candidate division CSSED10-310 bacterium</name>
    <dbReference type="NCBI Taxonomy" id="2855610"/>
    <lineage>
        <taxon>Bacteria</taxon>
        <taxon>Bacteria division CSSED10-310</taxon>
    </lineage>
</organism>
<dbReference type="PANTHER" id="PTHR43615">
    <property type="entry name" value="PHOSPHOENOLPYRUVATE SYNTHASE-RELATED"/>
    <property type="match status" value="1"/>
</dbReference>
<reference evidence="4 5" key="1">
    <citation type="submission" date="2024-09" db="EMBL/GenBank/DDBJ databases">
        <title>Laminarin stimulates single cell rates of sulfate reduction while oxygen inhibits transcriptomic activity in coastal marine sediment.</title>
        <authorList>
            <person name="Lindsay M."/>
            <person name="Orcutt B."/>
            <person name="Emerson D."/>
            <person name="Stepanauskas R."/>
            <person name="D'Angelo T."/>
        </authorList>
    </citation>
    <scope>NUCLEOTIDE SEQUENCE [LARGE SCALE GENOMIC DNA]</scope>
    <source>
        <strain evidence="4">SAG AM-311-K15</strain>
    </source>
</reference>
<dbReference type="InterPro" id="IPR008279">
    <property type="entry name" value="PEP-util_enz_mobile_dom"/>
</dbReference>
<keyword evidence="1" id="KW-0472">Membrane</keyword>
<accession>A0ABV6YUA8</accession>
<dbReference type="Pfam" id="PF00391">
    <property type="entry name" value="PEP-utilizers"/>
    <property type="match status" value="1"/>
</dbReference>
<dbReference type="EMBL" id="JBHPBY010000059">
    <property type="protein sequence ID" value="MFC1849790.1"/>
    <property type="molecule type" value="Genomic_DNA"/>
</dbReference>
<dbReference type="InterPro" id="IPR036637">
    <property type="entry name" value="Phosphohistidine_dom_sf"/>
</dbReference>
<sequence length="766" mass="87421">VRSSATAEDLGDASFAGQHGTYYYVDQNHLLKMIRHCWASLWSPEAISYRNTHGIDHGSVFMAVVVQEMIKADVAGVTFTANPVTGNRDEIVIEASLGMGAAIVDGRVTPDHYVVHRGRMKLKEKRIAEKRVMVPPDQVPGSPERLLKVPYELQHKQTLSADTASTIATWAVKAEEHFGSPQDVEWALFDGNYYMLQSRPITVMGTSKIGRNVTGKRVLFKPMVENFTDPLTPLTADIVNRTIPRGFSIIGKRIYLDLTPIKLIIPLKLSDREVVQLVYHAIKPEKPRISLLKLPLFLSFIFLVFVRLGVLMVRTRRMPDDFMDIFRNLAQRVEQDPHYNPLRTMERLWTLPKLFDPAGYKVLLVNFTSIRYAPWLDILNMLLRHWVPNLRQDAATLLCAGGSGVKSAEMGYAIWMMAKEANSKKTVRDLFLKYKPEELLAQLTAESEATQFRQQLAAFLAINGHRALKEMELMSVRWEENPAPVLGMVRNYLLTNTNPDEHLNRRDQTRVRFNLQIMHTITTLFFEKKFRPRERLLRFIIRRIQYFSKLRENSRFYHIMAFNIVRKKILEIEGDFLTQGKLKCKNDIFFLKWDEILALQSGQMGWLDVEDSIRERRLEHVRLSRQQPPVAFGVDMTETEQPAEATAKIDILTGQPASSGTYQGVAHVILNPTVDIELKPGEILVAPYTDPAWTPLFLTASAVVVEVGSFLSHAGTVAREYGLPCVVDVKDCIKKIHSGDLLRVNGDEGIVRILYHHKDDDFDTLY</sequence>
<dbReference type="Gene3D" id="3.50.30.10">
    <property type="entry name" value="Phosphohistidine domain"/>
    <property type="match status" value="1"/>
</dbReference>
<dbReference type="Gene3D" id="3.30.470.20">
    <property type="entry name" value="ATP-grasp fold, B domain"/>
    <property type="match status" value="1"/>
</dbReference>
<dbReference type="Proteomes" id="UP001594351">
    <property type="component" value="Unassembled WGS sequence"/>
</dbReference>
<dbReference type="SUPFAM" id="SSF52009">
    <property type="entry name" value="Phosphohistidine domain"/>
    <property type="match status" value="1"/>
</dbReference>
<dbReference type="Gene3D" id="3.30.1490.20">
    <property type="entry name" value="ATP-grasp fold, A domain"/>
    <property type="match status" value="1"/>
</dbReference>
<feature type="non-terminal residue" evidence="4">
    <location>
        <position position="1"/>
    </location>
</feature>
<evidence type="ECO:0000259" key="2">
    <source>
        <dbReference type="Pfam" id="PF00391"/>
    </source>
</evidence>
<evidence type="ECO:0000313" key="4">
    <source>
        <dbReference type="EMBL" id="MFC1849790.1"/>
    </source>
</evidence>
<feature type="domain" description="PEP-utilising enzyme mobile" evidence="2">
    <location>
        <begin position="679"/>
        <end position="749"/>
    </location>
</feature>
<comment type="caution">
    <text evidence="4">The sequence shown here is derived from an EMBL/GenBank/DDBJ whole genome shotgun (WGS) entry which is preliminary data.</text>
</comment>
<dbReference type="InterPro" id="IPR013815">
    <property type="entry name" value="ATP_grasp_subdomain_1"/>
</dbReference>
<evidence type="ECO:0000259" key="3">
    <source>
        <dbReference type="Pfam" id="PF01326"/>
    </source>
</evidence>
<keyword evidence="1" id="KW-0812">Transmembrane</keyword>
<evidence type="ECO:0000313" key="5">
    <source>
        <dbReference type="Proteomes" id="UP001594351"/>
    </source>
</evidence>